<keyword evidence="2 4" id="KW-0378">Hydrolase</keyword>
<sequence length="605" mass="68205">MSVDDEECVESGAVVKKVNSGVKEHGFIVDMVEEFGEDGGYGEGVYDDGAGELLCFLMDLQSTAMDSFGGDAEFDPKLYVDLPLKSTLKETVEAFRSLPRAPITGSVDRDTLKTFLKDYFGETGSDLVPYTPEDHLANPPDFLPRVQNTDARKWGLKVHSLWPSLTRLVCPTVEREPDRHTLLPLKHPFIVPGERFREVYYWDSYWVIRGLLASKMKKTAAGMIDNFLAVVQAYGFLPNGARTYYENRSQPPFLSRMVRAIFSATDDLKLATRALPLLLVEHDFWVTGSHVVTIRDSQGRDHRLSRYSAHWDQPRPECSTIDKCIAGGFSKLKQQQLYHDIATAAESGWDFSSRWMEDQEQLSSMKTSSIIPVDLNAFLLQMELDIAYLAKALNNTSVAKRFTRAVDARKRAFEAILWNENKSQWLDYWLPLQKPVKGVKKIYMWDSDRANQNVYASNFVPLWCGLLSAGDAKIDKVVEALSSSGLILPGGIATSLIKTGQQWDFPNAWAPLQHMLIEGLILSGSPKARELAESITRSWLRSNYLAFQRFGHMVEKYDARYCGEVGGGGEYITQTGFGWTNGVVLTLLNDYGWPEDLPLDFDYKS</sequence>
<protein>
    <recommendedName>
        <fullName evidence="4">Trehalase</fullName>
        <ecNumber evidence="4">3.2.1.28</ecNumber>
    </recommendedName>
    <alternativeName>
        <fullName evidence="4">Alpha-trehalose glucohydrolase</fullName>
    </alternativeName>
</protein>
<proteinExistence type="inferred from homology"/>
<reference evidence="6" key="3">
    <citation type="submission" date="2020-12" db="UniProtKB">
        <authorList>
            <consortium name="EnsemblPlants"/>
        </authorList>
    </citation>
    <scope>IDENTIFICATION</scope>
</reference>
<dbReference type="Gramene" id="Pp3c24_9750V3.1">
    <property type="protein sequence ID" value="Pp3c24_9750V3.1"/>
    <property type="gene ID" value="Pp3c24_9750"/>
</dbReference>
<dbReference type="Pfam" id="PF01204">
    <property type="entry name" value="Trehalase"/>
    <property type="match status" value="1"/>
</dbReference>
<accession>A0A2K1IG70</accession>
<name>A0A2K1IG70_PHYPA</name>
<dbReference type="OMA" id="RYWDASD"/>
<evidence type="ECO:0000313" key="5">
    <source>
        <dbReference type="EMBL" id="PNR28270.1"/>
    </source>
</evidence>
<dbReference type="PRINTS" id="PR00744">
    <property type="entry name" value="GLHYDRLASE37"/>
</dbReference>
<dbReference type="PaxDb" id="3218-PP1S196_77V6.1"/>
<gene>
    <name evidence="6" type="primary">LOC112276878</name>
    <name evidence="5" type="ORF">PHYPA_028862</name>
</gene>
<dbReference type="EnsemblPlants" id="Pp3c24_9748V3.1">
    <property type="protein sequence ID" value="Pp3c24_9748V3.1"/>
    <property type="gene ID" value="Pp3c24_9748"/>
</dbReference>
<evidence type="ECO:0000256" key="1">
    <source>
        <dbReference type="ARBA" id="ARBA00005615"/>
    </source>
</evidence>
<dbReference type="EnsemblPlants" id="Pp3c24_9750V3.1">
    <property type="protein sequence ID" value="Pp3c24_9750V3.1"/>
    <property type="gene ID" value="Pp3c24_9750"/>
</dbReference>
<dbReference type="STRING" id="3218.A0A2K1IG70"/>
<dbReference type="PANTHER" id="PTHR23403">
    <property type="entry name" value="TREHALASE"/>
    <property type="match status" value="1"/>
</dbReference>
<dbReference type="PROSITE" id="PS00928">
    <property type="entry name" value="TREHALASE_2"/>
    <property type="match status" value="1"/>
</dbReference>
<evidence type="ECO:0000313" key="6">
    <source>
        <dbReference type="EnsemblPlants" id="Pp3c24_9748V3.1"/>
    </source>
</evidence>
<dbReference type="GO" id="GO:0005993">
    <property type="term" value="P:trehalose catabolic process"/>
    <property type="evidence" value="ECO:0000318"/>
    <property type="project" value="GO_Central"/>
</dbReference>
<dbReference type="RefSeq" id="XP_073387145.1">
    <property type="nucleotide sequence ID" value="XM_073531044.1"/>
</dbReference>
<dbReference type="Gene3D" id="1.50.10.10">
    <property type="match status" value="1"/>
</dbReference>
<organism evidence="5">
    <name type="scientific">Physcomitrium patens</name>
    <name type="common">Spreading-leaved earth moss</name>
    <name type="synonym">Physcomitrella patens</name>
    <dbReference type="NCBI Taxonomy" id="3218"/>
    <lineage>
        <taxon>Eukaryota</taxon>
        <taxon>Viridiplantae</taxon>
        <taxon>Streptophyta</taxon>
        <taxon>Embryophyta</taxon>
        <taxon>Bryophyta</taxon>
        <taxon>Bryophytina</taxon>
        <taxon>Bryopsida</taxon>
        <taxon>Funariidae</taxon>
        <taxon>Funariales</taxon>
        <taxon>Funariaceae</taxon>
        <taxon>Physcomitrium</taxon>
    </lineage>
</organism>
<evidence type="ECO:0000256" key="3">
    <source>
        <dbReference type="ARBA" id="ARBA00023295"/>
    </source>
</evidence>
<dbReference type="OrthoDB" id="3542292at2759"/>
<dbReference type="AlphaFoldDB" id="A0A2K1IG70"/>
<dbReference type="SUPFAM" id="SSF48208">
    <property type="entry name" value="Six-hairpin glycosidases"/>
    <property type="match status" value="1"/>
</dbReference>
<dbReference type="EC" id="3.2.1.28" evidence="4"/>
<reference evidence="5 7" key="1">
    <citation type="journal article" date="2008" name="Science">
        <title>The Physcomitrella genome reveals evolutionary insights into the conquest of land by plants.</title>
        <authorList>
            <person name="Rensing S."/>
            <person name="Lang D."/>
            <person name="Zimmer A."/>
            <person name="Terry A."/>
            <person name="Salamov A."/>
            <person name="Shapiro H."/>
            <person name="Nishiyama T."/>
            <person name="Perroud P.-F."/>
            <person name="Lindquist E."/>
            <person name="Kamisugi Y."/>
            <person name="Tanahashi T."/>
            <person name="Sakakibara K."/>
            <person name="Fujita T."/>
            <person name="Oishi K."/>
            <person name="Shin-I T."/>
            <person name="Kuroki Y."/>
            <person name="Toyoda A."/>
            <person name="Suzuki Y."/>
            <person name="Hashimoto A."/>
            <person name="Yamaguchi K."/>
            <person name="Sugano A."/>
            <person name="Kohara Y."/>
            <person name="Fujiyama A."/>
            <person name="Anterola A."/>
            <person name="Aoki S."/>
            <person name="Ashton N."/>
            <person name="Barbazuk W.B."/>
            <person name="Barker E."/>
            <person name="Bennetzen J."/>
            <person name="Bezanilla M."/>
            <person name="Blankenship R."/>
            <person name="Cho S.H."/>
            <person name="Dutcher S."/>
            <person name="Estelle M."/>
            <person name="Fawcett J.A."/>
            <person name="Gundlach H."/>
            <person name="Hanada K."/>
            <person name="Heyl A."/>
            <person name="Hicks K.A."/>
            <person name="Hugh J."/>
            <person name="Lohr M."/>
            <person name="Mayer K."/>
            <person name="Melkozernov A."/>
            <person name="Murata T."/>
            <person name="Nelson D."/>
            <person name="Pils B."/>
            <person name="Prigge M."/>
            <person name="Reiss B."/>
            <person name="Renner T."/>
            <person name="Rombauts S."/>
            <person name="Rushton P."/>
            <person name="Sanderfoot A."/>
            <person name="Schween G."/>
            <person name="Shiu S.-H."/>
            <person name="Stueber K."/>
            <person name="Theodoulou F.L."/>
            <person name="Tu H."/>
            <person name="Van de Peer Y."/>
            <person name="Verrier P.J."/>
            <person name="Waters E."/>
            <person name="Wood A."/>
            <person name="Yang L."/>
            <person name="Cove D."/>
            <person name="Cuming A."/>
            <person name="Hasebe M."/>
            <person name="Lucas S."/>
            <person name="Mishler D.B."/>
            <person name="Reski R."/>
            <person name="Grigoriev I."/>
            <person name="Quatrano R.S."/>
            <person name="Boore J.L."/>
        </authorList>
    </citation>
    <scope>NUCLEOTIDE SEQUENCE [LARGE SCALE GENOMIC DNA]</scope>
    <source>
        <strain evidence="6 7">cv. Gransden 2004</strain>
    </source>
</reference>
<comment type="catalytic activity">
    <reaction evidence="4">
        <text>alpha,alpha-trehalose + H2O = alpha-D-glucose + beta-D-glucose</text>
        <dbReference type="Rhea" id="RHEA:32675"/>
        <dbReference type="ChEBI" id="CHEBI:15377"/>
        <dbReference type="ChEBI" id="CHEBI:15903"/>
        <dbReference type="ChEBI" id="CHEBI:16551"/>
        <dbReference type="ChEBI" id="CHEBI:17925"/>
        <dbReference type="EC" id="3.2.1.28"/>
    </reaction>
</comment>
<dbReference type="EMBL" id="ABEU02000024">
    <property type="protein sequence ID" value="PNR28270.1"/>
    <property type="molecule type" value="Genomic_DNA"/>
</dbReference>
<reference evidence="5 7" key="2">
    <citation type="journal article" date="2018" name="Plant J.">
        <title>The Physcomitrella patens chromosome-scale assembly reveals moss genome structure and evolution.</title>
        <authorList>
            <person name="Lang D."/>
            <person name="Ullrich K.K."/>
            <person name="Murat F."/>
            <person name="Fuchs J."/>
            <person name="Jenkins J."/>
            <person name="Haas F.B."/>
            <person name="Piednoel M."/>
            <person name="Gundlach H."/>
            <person name="Van Bel M."/>
            <person name="Meyberg R."/>
            <person name="Vives C."/>
            <person name="Morata J."/>
            <person name="Symeonidi A."/>
            <person name="Hiss M."/>
            <person name="Muchero W."/>
            <person name="Kamisugi Y."/>
            <person name="Saleh O."/>
            <person name="Blanc G."/>
            <person name="Decker E.L."/>
            <person name="van Gessel N."/>
            <person name="Grimwood J."/>
            <person name="Hayes R.D."/>
            <person name="Graham S.W."/>
            <person name="Gunter L.E."/>
            <person name="McDaniel S.F."/>
            <person name="Hoernstein S.N.W."/>
            <person name="Larsson A."/>
            <person name="Li F.W."/>
            <person name="Perroud P.F."/>
            <person name="Phillips J."/>
            <person name="Ranjan P."/>
            <person name="Rokshar D.S."/>
            <person name="Rothfels C.J."/>
            <person name="Schneider L."/>
            <person name="Shu S."/>
            <person name="Stevenson D.W."/>
            <person name="Thummler F."/>
            <person name="Tillich M."/>
            <person name="Villarreal Aguilar J.C."/>
            <person name="Widiez T."/>
            <person name="Wong G.K."/>
            <person name="Wymore A."/>
            <person name="Zhang Y."/>
            <person name="Zimmer A.D."/>
            <person name="Quatrano R.S."/>
            <person name="Mayer K.F.X."/>
            <person name="Goodstein D."/>
            <person name="Casacuberta J.M."/>
            <person name="Vandepoele K."/>
            <person name="Reski R."/>
            <person name="Cuming A.C."/>
            <person name="Tuskan G.A."/>
            <person name="Maumus F."/>
            <person name="Salse J."/>
            <person name="Schmutz J."/>
            <person name="Rensing S.A."/>
        </authorList>
    </citation>
    <scope>NUCLEOTIDE SEQUENCE [LARGE SCALE GENOMIC DNA]</scope>
    <source>
        <strain evidence="6 7">cv. Gransden 2004</strain>
    </source>
</reference>
<comment type="similarity">
    <text evidence="1 4">Belongs to the glycosyl hydrolase 37 family.</text>
</comment>
<dbReference type="InterPro" id="IPR018232">
    <property type="entry name" value="Glyco_hydro_37_CS"/>
</dbReference>
<dbReference type="PANTHER" id="PTHR23403:SF1">
    <property type="entry name" value="TREHALASE"/>
    <property type="match status" value="1"/>
</dbReference>
<dbReference type="InterPro" id="IPR008928">
    <property type="entry name" value="6-hairpin_glycosidase_sf"/>
</dbReference>
<evidence type="ECO:0000256" key="4">
    <source>
        <dbReference type="RuleBase" id="RU361180"/>
    </source>
</evidence>
<evidence type="ECO:0000313" key="7">
    <source>
        <dbReference type="Proteomes" id="UP000006727"/>
    </source>
</evidence>
<dbReference type="GeneID" id="112276878"/>
<dbReference type="InterPro" id="IPR001661">
    <property type="entry name" value="Glyco_hydro_37"/>
</dbReference>
<keyword evidence="3 4" id="KW-0326">Glycosidase</keyword>
<dbReference type="InterPro" id="IPR012341">
    <property type="entry name" value="6hp_glycosidase-like_sf"/>
</dbReference>
<dbReference type="GO" id="GO:0004555">
    <property type="term" value="F:alpha,alpha-trehalase activity"/>
    <property type="evidence" value="ECO:0000318"/>
    <property type="project" value="GO_Central"/>
</dbReference>
<dbReference type="Gramene" id="Pp3c24_9748V3.1">
    <property type="protein sequence ID" value="Pp3c24_9748V3.1"/>
    <property type="gene ID" value="Pp3c24_9748"/>
</dbReference>
<evidence type="ECO:0000256" key="2">
    <source>
        <dbReference type="ARBA" id="ARBA00022801"/>
    </source>
</evidence>
<dbReference type="Proteomes" id="UP000006727">
    <property type="component" value="Chromosome 24"/>
</dbReference>
<keyword evidence="7" id="KW-1185">Reference proteome</keyword>